<keyword evidence="3" id="KW-1185">Reference proteome</keyword>
<reference evidence="2" key="1">
    <citation type="submission" date="2022-03" db="EMBL/GenBank/DDBJ databases">
        <authorList>
            <person name="Lindestad O."/>
        </authorList>
    </citation>
    <scope>NUCLEOTIDE SEQUENCE</scope>
</reference>
<feature type="region of interest" description="Disordered" evidence="1">
    <location>
        <begin position="68"/>
        <end position="87"/>
    </location>
</feature>
<dbReference type="Proteomes" id="UP000838756">
    <property type="component" value="Unassembled WGS sequence"/>
</dbReference>
<proteinExistence type="predicted"/>
<evidence type="ECO:0000313" key="3">
    <source>
        <dbReference type="Proteomes" id="UP000838756"/>
    </source>
</evidence>
<evidence type="ECO:0000256" key="1">
    <source>
        <dbReference type="SAM" id="MobiDB-lite"/>
    </source>
</evidence>
<comment type="caution">
    <text evidence="2">The sequence shown here is derived from an EMBL/GenBank/DDBJ whole genome shotgun (WGS) entry which is preliminary data.</text>
</comment>
<gene>
    <name evidence="2" type="primary">jg17301</name>
    <name evidence="2" type="ORF">PAEG_LOCUS6781</name>
</gene>
<sequence length="87" mass="9382">MNYAVRKIDSAINSTYICILGSEPCLGVASTSGYGQQMYPPPHLPSHLPSAQSRPAFVNLSTAITSQSTKDAQLLQQPTVSKFRSEP</sequence>
<accession>A0A8S4R0U8</accession>
<protein>
    <submittedName>
        <fullName evidence="2">Jg17301 protein</fullName>
    </submittedName>
</protein>
<name>A0A8S4R0U8_9NEOP</name>
<dbReference type="AlphaFoldDB" id="A0A8S4R0U8"/>
<evidence type="ECO:0000313" key="2">
    <source>
        <dbReference type="EMBL" id="CAH2222856.1"/>
    </source>
</evidence>
<dbReference type="EMBL" id="CAKXAJ010020512">
    <property type="protein sequence ID" value="CAH2222856.1"/>
    <property type="molecule type" value="Genomic_DNA"/>
</dbReference>
<organism evidence="2 3">
    <name type="scientific">Pararge aegeria aegeria</name>
    <dbReference type="NCBI Taxonomy" id="348720"/>
    <lineage>
        <taxon>Eukaryota</taxon>
        <taxon>Metazoa</taxon>
        <taxon>Ecdysozoa</taxon>
        <taxon>Arthropoda</taxon>
        <taxon>Hexapoda</taxon>
        <taxon>Insecta</taxon>
        <taxon>Pterygota</taxon>
        <taxon>Neoptera</taxon>
        <taxon>Endopterygota</taxon>
        <taxon>Lepidoptera</taxon>
        <taxon>Glossata</taxon>
        <taxon>Ditrysia</taxon>
        <taxon>Papilionoidea</taxon>
        <taxon>Nymphalidae</taxon>
        <taxon>Satyrinae</taxon>
        <taxon>Satyrini</taxon>
        <taxon>Parargina</taxon>
        <taxon>Pararge</taxon>
    </lineage>
</organism>